<dbReference type="Proteomes" id="UP000263833">
    <property type="component" value="Unassembled WGS sequence"/>
</dbReference>
<dbReference type="AlphaFoldDB" id="A0A371B564"/>
<dbReference type="Gene3D" id="2.70.70.10">
    <property type="entry name" value="Glucose Permease (Domain IIA)"/>
    <property type="match status" value="1"/>
</dbReference>
<dbReference type="CDD" id="cd12797">
    <property type="entry name" value="M23_peptidase"/>
    <property type="match status" value="1"/>
</dbReference>
<organism evidence="4 5">
    <name type="scientific">Sphingorhabdus pulchriflava</name>
    <dbReference type="NCBI Taxonomy" id="2292257"/>
    <lineage>
        <taxon>Bacteria</taxon>
        <taxon>Pseudomonadati</taxon>
        <taxon>Pseudomonadota</taxon>
        <taxon>Alphaproteobacteria</taxon>
        <taxon>Sphingomonadales</taxon>
        <taxon>Sphingomonadaceae</taxon>
        <taxon>Sphingorhabdus</taxon>
    </lineage>
</organism>
<dbReference type="InterPro" id="IPR050570">
    <property type="entry name" value="Cell_wall_metabolism_enzyme"/>
</dbReference>
<dbReference type="Pfam" id="PF01551">
    <property type="entry name" value="Peptidase_M23"/>
    <property type="match status" value="1"/>
</dbReference>
<dbReference type="InterPro" id="IPR011055">
    <property type="entry name" value="Dup_hybrid_motif"/>
</dbReference>
<evidence type="ECO:0000259" key="3">
    <source>
        <dbReference type="Pfam" id="PF01551"/>
    </source>
</evidence>
<feature type="coiled-coil region" evidence="1">
    <location>
        <begin position="31"/>
        <end position="86"/>
    </location>
</feature>
<feature type="domain" description="M23ase beta-sheet core" evidence="3">
    <location>
        <begin position="289"/>
        <end position="377"/>
    </location>
</feature>
<dbReference type="PANTHER" id="PTHR21666:SF270">
    <property type="entry name" value="MUREIN HYDROLASE ACTIVATOR ENVC"/>
    <property type="match status" value="1"/>
</dbReference>
<dbReference type="RefSeq" id="WP_115549821.1">
    <property type="nucleotide sequence ID" value="NZ_QRGP01000002.1"/>
</dbReference>
<feature type="signal peptide" evidence="2">
    <location>
        <begin position="1"/>
        <end position="22"/>
    </location>
</feature>
<keyword evidence="2" id="KW-0732">Signal</keyword>
<evidence type="ECO:0000256" key="1">
    <source>
        <dbReference type="SAM" id="Coils"/>
    </source>
</evidence>
<name>A0A371B564_9SPHN</name>
<gene>
    <name evidence="4" type="ORF">DXH95_12275</name>
</gene>
<reference evidence="5" key="1">
    <citation type="submission" date="2018-08" db="EMBL/GenBank/DDBJ databases">
        <authorList>
            <person name="Kim S.-J."/>
            <person name="Jung G.-Y."/>
        </authorList>
    </citation>
    <scope>NUCLEOTIDE SEQUENCE [LARGE SCALE GENOMIC DNA]</scope>
    <source>
        <strain evidence="5">GY_G</strain>
    </source>
</reference>
<dbReference type="SUPFAM" id="SSF51261">
    <property type="entry name" value="Duplicated hybrid motif"/>
    <property type="match status" value="1"/>
</dbReference>
<protein>
    <submittedName>
        <fullName evidence="4">Metalloendopeptidase</fullName>
    </submittedName>
</protein>
<keyword evidence="1" id="KW-0175">Coiled coil</keyword>
<accession>A0A371B564</accession>
<dbReference type="PANTHER" id="PTHR21666">
    <property type="entry name" value="PEPTIDASE-RELATED"/>
    <property type="match status" value="1"/>
</dbReference>
<dbReference type="GO" id="GO:0004222">
    <property type="term" value="F:metalloendopeptidase activity"/>
    <property type="evidence" value="ECO:0007669"/>
    <property type="project" value="TreeGrafter"/>
</dbReference>
<dbReference type="EMBL" id="QRGP01000002">
    <property type="protein sequence ID" value="RDV02719.1"/>
    <property type="molecule type" value="Genomic_DNA"/>
</dbReference>
<dbReference type="InterPro" id="IPR016047">
    <property type="entry name" value="M23ase_b-sheet_dom"/>
</dbReference>
<evidence type="ECO:0000256" key="2">
    <source>
        <dbReference type="SAM" id="SignalP"/>
    </source>
</evidence>
<proteinExistence type="predicted"/>
<evidence type="ECO:0000313" key="5">
    <source>
        <dbReference type="Proteomes" id="UP000263833"/>
    </source>
</evidence>
<comment type="caution">
    <text evidence="4">The sequence shown here is derived from an EMBL/GenBank/DDBJ whole genome shotgun (WGS) entry which is preliminary data.</text>
</comment>
<sequence>MLGQARYFGLSLAGVALLSAAAAGQSDVAALRAAKERATAASERSEFLRQEAASAEATADRFVARRAALAAEIDTANAEITAARARIAIIARRQKEQAALLGGASAPLMRLNALLQSMTRQPVSLLLAQPGDRRDYIHLRATMSAIEPVVARRTAALRQQMALQRELGVQERTAIRSLAVARTNLDERRQSLVALESGTRGRALTLNADAALEFERAIGEGERARDLVERIDADRESGQTAALLATYDGPSPRRSGDMVPKPKQSAYILPVRGQIVAGFGELNPTGYRERGLRLSVAKTAALVAPADGIVTFAGRYRSFGNIIIIEHGGGWSSLITNVERLGVEKGARVRQGSNIGQAGSEAPEIMVELRRNGRIIDIAALIG</sequence>
<evidence type="ECO:0000313" key="4">
    <source>
        <dbReference type="EMBL" id="RDV02719.1"/>
    </source>
</evidence>
<feature type="chain" id="PRO_5017069029" evidence="2">
    <location>
        <begin position="23"/>
        <end position="383"/>
    </location>
</feature>
<dbReference type="OrthoDB" id="9809144at2"/>
<keyword evidence="5" id="KW-1185">Reference proteome</keyword>